<dbReference type="Proteomes" id="UP000242699">
    <property type="component" value="Unassembled WGS sequence"/>
</dbReference>
<dbReference type="Pfam" id="PF01934">
    <property type="entry name" value="HepT-like"/>
    <property type="match status" value="1"/>
</dbReference>
<proteinExistence type="predicted"/>
<dbReference type="GO" id="GO:0004540">
    <property type="term" value="F:RNA nuclease activity"/>
    <property type="evidence" value="ECO:0007669"/>
    <property type="project" value="InterPro"/>
</dbReference>
<protein>
    <recommendedName>
        <fullName evidence="8">DUF86 domain-containing protein</fullName>
    </recommendedName>
</protein>
<evidence type="ECO:0000256" key="4">
    <source>
        <dbReference type="ARBA" id="ARBA00022741"/>
    </source>
</evidence>
<dbReference type="PANTHER" id="PTHR34139">
    <property type="entry name" value="UPF0331 PROTEIN MJ0127"/>
    <property type="match status" value="1"/>
</dbReference>
<gene>
    <name evidence="6" type="ORF">C7B43_18550</name>
</gene>
<sequence>MTRSIWAIYRKLSPKFSGSCKGVTGPAFDADDLLPDGVIRQMEITGEAAARLCEASPETHSEWDIRNMKGLRHVLIHGYADVDWDGIWDVAERDIPVLQKHLMTWAREAEEERE</sequence>
<dbReference type="InterPro" id="IPR008201">
    <property type="entry name" value="HepT-like"/>
</dbReference>
<evidence type="ECO:0000256" key="1">
    <source>
        <dbReference type="ARBA" id="ARBA00022553"/>
    </source>
</evidence>
<dbReference type="GO" id="GO:0000166">
    <property type="term" value="F:nucleotide binding"/>
    <property type="evidence" value="ECO:0007669"/>
    <property type="project" value="UniProtKB-KW"/>
</dbReference>
<evidence type="ECO:0000256" key="3">
    <source>
        <dbReference type="ARBA" id="ARBA00022722"/>
    </source>
</evidence>
<dbReference type="InterPro" id="IPR051813">
    <property type="entry name" value="HepT_RNase_toxin"/>
</dbReference>
<evidence type="ECO:0000313" key="6">
    <source>
        <dbReference type="EMBL" id="PSR24620.1"/>
    </source>
</evidence>
<keyword evidence="1" id="KW-0597">Phosphoprotein</keyword>
<dbReference type="AlphaFoldDB" id="A0A2T2WQW8"/>
<evidence type="ECO:0000256" key="5">
    <source>
        <dbReference type="ARBA" id="ARBA00022801"/>
    </source>
</evidence>
<comment type="caution">
    <text evidence="6">The sequence shown here is derived from an EMBL/GenBank/DDBJ whole genome shotgun (WGS) entry which is preliminary data.</text>
</comment>
<dbReference type="EMBL" id="PXYT01000072">
    <property type="protein sequence ID" value="PSR24620.1"/>
    <property type="molecule type" value="Genomic_DNA"/>
</dbReference>
<evidence type="ECO:0000313" key="7">
    <source>
        <dbReference type="Proteomes" id="UP000242699"/>
    </source>
</evidence>
<organism evidence="6 7">
    <name type="scientific">Sulfobacillus benefaciens</name>
    <dbReference type="NCBI Taxonomy" id="453960"/>
    <lineage>
        <taxon>Bacteria</taxon>
        <taxon>Bacillati</taxon>
        <taxon>Bacillota</taxon>
        <taxon>Clostridia</taxon>
        <taxon>Eubacteriales</taxon>
        <taxon>Clostridiales Family XVII. Incertae Sedis</taxon>
        <taxon>Sulfobacillus</taxon>
    </lineage>
</organism>
<dbReference type="GO" id="GO:0110001">
    <property type="term" value="C:toxin-antitoxin complex"/>
    <property type="evidence" value="ECO:0007669"/>
    <property type="project" value="InterPro"/>
</dbReference>
<dbReference type="GO" id="GO:0016787">
    <property type="term" value="F:hydrolase activity"/>
    <property type="evidence" value="ECO:0007669"/>
    <property type="project" value="UniProtKB-KW"/>
</dbReference>
<accession>A0A2T2WQW8</accession>
<keyword evidence="2" id="KW-1277">Toxin-antitoxin system</keyword>
<evidence type="ECO:0008006" key="8">
    <source>
        <dbReference type="Google" id="ProtNLM"/>
    </source>
</evidence>
<dbReference type="PANTHER" id="PTHR34139:SF1">
    <property type="entry name" value="RNASE MJ1380-RELATED"/>
    <property type="match status" value="1"/>
</dbReference>
<reference evidence="6 7" key="1">
    <citation type="journal article" date="2014" name="BMC Genomics">
        <title>Comparison of environmental and isolate Sulfobacillus genomes reveals diverse carbon, sulfur, nitrogen, and hydrogen metabolisms.</title>
        <authorList>
            <person name="Justice N.B."/>
            <person name="Norman A."/>
            <person name="Brown C.T."/>
            <person name="Singh A."/>
            <person name="Thomas B.C."/>
            <person name="Banfield J.F."/>
        </authorList>
    </citation>
    <scope>NUCLEOTIDE SEQUENCE [LARGE SCALE GENOMIC DNA]</scope>
    <source>
        <strain evidence="6">AMDSBA1</strain>
    </source>
</reference>
<keyword evidence="5" id="KW-0378">Hydrolase</keyword>
<name>A0A2T2WQW8_9FIRM</name>
<evidence type="ECO:0000256" key="2">
    <source>
        <dbReference type="ARBA" id="ARBA00022649"/>
    </source>
</evidence>
<keyword evidence="4" id="KW-0547">Nucleotide-binding</keyword>
<keyword evidence="3" id="KW-0540">Nuclease</keyword>